<dbReference type="Gene3D" id="1.25.40.10">
    <property type="entry name" value="Tetratricopeptide repeat domain"/>
    <property type="match status" value="1"/>
</dbReference>
<dbReference type="Pfam" id="PF13181">
    <property type="entry name" value="TPR_8"/>
    <property type="match status" value="1"/>
</dbReference>
<dbReference type="InterPro" id="IPR019734">
    <property type="entry name" value="TPR_rpt"/>
</dbReference>
<dbReference type="PANTHER" id="PTHR21581:SF6">
    <property type="entry name" value="TRAFFICKING PROTEIN PARTICLE COMPLEX SUBUNIT 12"/>
    <property type="match status" value="1"/>
</dbReference>
<name>A0AAE1Z4I0_SCHME</name>
<dbReference type="InterPro" id="IPR011990">
    <property type="entry name" value="TPR-like_helical_dom_sf"/>
</dbReference>
<dbReference type="Pfam" id="PF14559">
    <property type="entry name" value="TPR_19"/>
    <property type="match status" value="1"/>
</dbReference>
<dbReference type="SUPFAM" id="SSF48452">
    <property type="entry name" value="TPR-like"/>
    <property type="match status" value="1"/>
</dbReference>
<organism evidence="1 2">
    <name type="scientific">Schistosoma mekongi</name>
    <name type="common">Parasitic worm</name>
    <dbReference type="NCBI Taxonomy" id="38744"/>
    <lineage>
        <taxon>Eukaryota</taxon>
        <taxon>Metazoa</taxon>
        <taxon>Spiralia</taxon>
        <taxon>Lophotrochozoa</taxon>
        <taxon>Platyhelminthes</taxon>
        <taxon>Trematoda</taxon>
        <taxon>Digenea</taxon>
        <taxon>Strigeidida</taxon>
        <taxon>Schistosomatoidea</taxon>
        <taxon>Schistosomatidae</taxon>
        <taxon>Schistosoma</taxon>
    </lineage>
</organism>
<dbReference type="GO" id="GO:0030008">
    <property type="term" value="C:TRAPP complex"/>
    <property type="evidence" value="ECO:0007669"/>
    <property type="project" value="TreeGrafter"/>
</dbReference>
<dbReference type="GO" id="GO:0005794">
    <property type="term" value="C:Golgi apparatus"/>
    <property type="evidence" value="ECO:0007669"/>
    <property type="project" value="TreeGrafter"/>
</dbReference>
<accession>A0AAE1Z4I0</accession>
<evidence type="ECO:0000313" key="2">
    <source>
        <dbReference type="Proteomes" id="UP001292079"/>
    </source>
</evidence>
<protein>
    <recommendedName>
        <fullName evidence="3">Trafficking protein particle complex subunit 12</fullName>
    </recommendedName>
</protein>
<evidence type="ECO:0000313" key="1">
    <source>
        <dbReference type="EMBL" id="KAK4467390.1"/>
    </source>
</evidence>
<reference evidence="1" key="2">
    <citation type="journal article" date="2023" name="Infect Dis Poverty">
        <title>Chromosome-scale genome of the human blood fluke Schistosoma mekongi and its implications for public health.</title>
        <authorList>
            <person name="Zhou M."/>
            <person name="Xu L."/>
            <person name="Xu D."/>
            <person name="Chen W."/>
            <person name="Khan J."/>
            <person name="Hu Y."/>
            <person name="Huang H."/>
            <person name="Wei H."/>
            <person name="Zhang Y."/>
            <person name="Chusongsang P."/>
            <person name="Tanasarnprasert K."/>
            <person name="Hu X."/>
            <person name="Limpanont Y."/>
            <person name="Lv Z."/>
        </authorList>
    </citation>
    <scope>NUCLEOTIDE SEQUENCE</scope>
    <source>
        <strain evidence="1">LV_2022a</strain>
    </source>
</reference>
<proteinExistence type="predicted"/>
<comment type="caution">
    <text evidence="1">The sequence shown here is derived from an EMBL/GenBank/DDBJ whole genome shotgun (WGS) entry which is preliminary data.</text>
</comment>
<reference evidence="1" key="1">
    <citation type="submission" date="2022-04" db="EMBL/GenBank/DDBJ databases">
        <authorList>
            <person name="Xu L."/>
            <person name="Lv Z."/>
        </authorList>
    </citation>
    <scope>NUCLEOTIDE SEQUENCE</scope>
    <source>
        <strain evidence="1">LV_2022a</strain>
    </source>
</reference>
<dbReference type="AlphaFoldDB" id="A0AAE1Z4I0"/>
<keyword evidence="2" id="KW-1185">Reference proteome</keyword>
<sequence length="574" mass="65122">MNANYEHGKINATEKCSYIPDNLLSREDICSQPNDEEEIRKDVIVQTSSVLSSYFTDEVVSEDPFDSVCSSCSTEMIRKPESTEKHVPKYSYLESQQDITSLNRLRQRDAWLPSESTQKLLMNQNPNTMSFEIKPILMGKGFEISGNGSNFACDPFCHLLTQYVGDELNINTIRRAPSDELGNQSADDLKKIIANGWYTYALNLTYRILSTAGFRDGGTGAILIPYTAQIWLSRLVLLVRTRNYELAEREFATFKDMEAPNFYFEYAPKTYPGRTGSIIPFSLRLLHAELPFHLNRANEALDRLYYLLAVINRILSNLNQGFKEDGLTSEPDLIYRQASLNLWTSRKIRVLSRCLSIFLHILDFRSALNTVHQLARLCSDNQVVLRGFCSLLGRIYLQFGDLEMAKAYFSKSLSNANLLSSDKPQLVRKNFHNALLSICEGEYIEAEKFFRAVLQYDPTNVTAANNLAVCALFLGQLSESIKTLEDLTAIELTNQQLGIVDCNTAIPTTTEFSTSFMFNIRRRFCLHDVMVSNLAVLYEVESNSATVKKLDLLKKMVKIPGEPVHISSFKLTIK</sequence>
<dbReference type="PANTHER" id="PTHR21581">
    <property type="entry name" value="D-ALANYL-D-ALANINE CARBOXYPEPTIDASE"/>
    <property type="match status" value="1"/>
</dbReference>
<evidence type="ECO:0008006" key="3">
    <source>
        <dbReference type="Google" id="ProtNLM"/>
    </source>
</evidence>
<dbReference type="EMBL" id="JALJAT010000124">
    <property type="protein sequence ID" value="KAK4467390.1"/>
    <property type="molecule type" value="Genomic_DNA"/>
</dbReference>
<dbReference type="Proteomes" id="UP001292079">
    <property type="component" value="Unassembled WGS sequence"/>
</dbReference>
<gene>
    <name evidence="1" type="ORF">MN116_008830</name>
</gene>